<evidence type="ECO:0000313" key="2">
    <source>
        <dbReference type="EMBL" id="NUU74187.1"/>
    </source>
</evidence>
<organism evidence="2 3">
    <name type="scientific">Paenibacillus xylanilyticus</name>
    <dbReference type="NCBI Taxonomy" id="248903"/>
    <lineage>
        <taxon>Bacteria</taxon>
        <taxon>Bacillati</taxon>
        <taxon>Bacillota</taxon>
        <taxon>Bacilli</taxon>
        <taxon>Bacillales</taxon>
        <taxon>Paenibacillaceae</taxon>
        <taxon>Paenibacillus</taxon>
    </lineage>
</organism>
<feature type="transmembrane region" description="Helical" evidence="1">
    <location>
        <begin position="35"/>
        <end position="55"/>
    </location>
</feature>
<keyword evidence="1" id="KW-1133">Transmembrane helix</keyword>
<proteinExistence type="predicted"/>
<comment type="caution">
    <text evidence="2">The sequence shown here is derived from an EMBL/GenBank/DDBJ whole genome shotgun (WGS) entry which is preliminary data.</text>
</comment>
<dbReference type="EMBL" id="JABMCB010000130">
    <property type="protein sequence ID" value="NUU74187.1"/>
    <property type="molecule type" value="Genomic_DNA"/>
</dbReference>
<evidence type="ECO:0000256" key="1">
    <source>
        <dbReference type="SAM" id="Phobius"/>
    </source>
</evidence>
<dbReference type="RefSeq" id="WP_175394129.1">
    <property type="nucleotide sequence ID" value="NZ_JABMCB010000130.1"/>
</dbReference>
<keyword evidence="1" id="KW-0812">Transmembrane</keyword>
<keyword evidence="1" id="KW-0472">Membrane</keyword>
<evidence type="ECO:0000313" key="3">
    <source>
        <dbReference type="Proteomes" id="UP000526125"/>
    </source>
</evidence>
<dbReference type="AlphaFoldDB" id="A0A7Y6BSH2"/>
<dbReference type="Proteomes" id="UP000526125">
    <property type="component" value="Unassembled WGS sequence"/>
</dbReference>
<name>A0A7Y6BSH2_9BACL</name>
<protein>
    <submittedName>
        <fullName evidence="2">Uncharacterized protein</fullName>
    </submittedName>
</protein>
<gene>
    <name evidence="2" type="ORF">HP552_02700</name>
</gene>
<reference evidence="2 3" key="1">
    <citation type="submission" date="2020-05" db="EMBL/GenBank/DDBJ databases">
        <title>Genome Sequencing of Type Strains.</title>
        <authorList>
            <person name="Lemaire J.F."/>
            <person name="Inderbitzin P."/>
            <person name="Gregorio O.A."/>
            <person name="Collins S.B."/>
            <person name="Wespe N."/>
            <person name="Knight-Connoni V."/>
        </authorList>
    </citation>
    <scope>NUCLEOTIDE SEQUENCE [LARGE SCALE GENOMIC DNA]</scope>
    <source>
        <strain evidence="2 3">LMG 21957</strain>
    </source>
</reference>
<feature type="transmembrane region" description="Helical" evidence="1">
    <location>
        <begin position="12"/>
        <end position="29"/>
    </location>
</feature>
<keyword evidence="3" id="KW-1185">Reference proteome</keyword>
<accession>A0A7Y6BSH2</accession>
<sequence>MNKIVKFLRDYAEDYLVFLGVLLVNLATYRLSVTAGLYCTGASCIVAGVLLAVMARQPPKGEVNR</sequence>